<dbReference type="eggNOG" id="COG1652">
    <property type="taxonomic scope" value="Bacteria"/>
</dbReference>
<name>R7Z8V0_LYSSH</name>
<gene>
    <name evidence="1" type="ORF">H131_21257</name>
</gene>
<dbReference type="HOGENOM" id="CLU_077348_2_0_9"/>
<comment type="caution">
    <text evidence="1">The sequence shown here is derived from an EMBL/GenBank/DDBJ whole genome shotgun (WGS) entry which is preliminary data.</text>
</comment>
<evidence type="ECO:0000313" key="2">
    <source>
        <dbReference type="Proteomes" id="UP000013911"/>
    </source>
</evidence>
<dbReference type="Proteomes" id="UP000013911">
    <property type="component" value="Unassembled WGS sequence"/>
</dbReference>
<reference evidence="1 2" key="1">
    <citation type="submission" date="2013-04" db="EMBL/GenBank/DDBJ databases">
        <title>Draft genome of the heavy metal tolerant bacterium Lysinibacillus sphaericus strain OT4b.31.</title>
        <authorList>
            <person name="Pena-Montenegro T.D."/>
            <person name="Dussan J."/>
        </authorList>
    </citation>
    <scope>NUCLEOTIDE SEQUENCE [LARGE SCALE GENOMIC DNA]</scope>
    <source>
        <strain evidence="1 2">OT4b.31</strain>
    </source>
</reference>
<evidence type="ECO:0000313" key="1">
    <source>
        <dbReference type="EMBL" id="EON70454.1"/>
    </source>
</evidence>
<sequence length="138" mass="16051">MDIVFSDENRNEILHAPIIPVELEVSFPHNNQVVSTINGGDINLIGQAGLKSLTFSSWFPIREYSFVKSKVLAPEAKEYFVKWKRQRKPIRVVITSKGGWEIHNELYTIEEFNFGYDRVGDMTYTLKLTQFVRKQVKK</sequence>
<dbReference type="PATRIC" id="fig|1285586.5.peg.4432"/>
<dbReference type="RefSeq" id="WP_010861150.1">
    <property type="nucleotide sequence ID" value="NZ_KB933409.1"/>
</dbReference>
<dbReference type="OrthoDB" id="9800780at2"/>
<proteinExistence type="predicted"/>
<dbReference type="AlphaFoldDB" id="R7Z8V0"/>
<protein>
    <submittedName>
        <fullName evidence="1">Uncharacterized protein</fullName>
    </submittedName>
</protein>
<organism evidence="1 2">
    <name type="scientific">Lysinibacillus sphaericus OT4b.31</name>
    <dbReference type="NCBI Taxonomy" id="1285586"/>
    <lineage>
        <taxon>Bacteria</taxon>
        <taxon>Bacillati</taxon>
        <taxon>Bacillota</taxon>
        <taxon>Bacilli</taxon>
        <taxon>Bacillales</taxon>
        <taxon>Bacillaceae</taxon>
        <taxon>Lysinibacillus</taxon>
    </lineage>
</organism>
<dbReference type="EMBL" id="AQPX01000034">
    <property type="protein sequence ID" value="EON70454.1"/>
    <property type="molecule type" value="Genomic_DNA"/>
</dbReference>
<accession>R7Z8V0</accession>